<dbReference type="InterPro" id="IPR040637">
    <property type="entry name" value="Ribosomal_uL10-like_insert"/>
</dbReference>
<evidence type="ECO:0000256" key="4">
    <source>
        <dbReference type="ARBA" id="ARBA00022517"/>
    </source>
</evidence>
<evidence type="ECO:0000256" key="7">
    <source>
        <dbReference type="ARBA" id="ARBA00066238"/>
    </source>
</evidence>
<dbReference type="CDD" id="cd05796">
    <property type="entry name" value="Ribosomal_P0_like"/>
    <property type="match status" value="1"/>
</dbReference>
<gene>
    <name evidence="11" type="primary">EOG090X0BJA</name>
</gene>
<dbReference type="InterPro" id="IPR001790">
    <property type="entry name" value="Ribosomal_uL10"/>
</dbReference>
<comment type="subunit">
    <text evidence="7">Associates with the pre-60S ribosomal particle. Interacts with MINAS-60 (product of an alternative open reading frame of RBM10).</text>
</comment>
<dbReference type="Gene3D" id="3.30.70.1730">
    <property type="match status" value="1"/>
</dbReference>
<dbReference type="GO" id="GO:0000956">
    <property type="term" value="P:nuclear-transcribed mRNA catabolic process"/>
    <property type="evidence" value="ECO:0007669"/>
    <property type="project" value="TreeGrafter"/>
</dbReference>
<dbReference type="FunFam" id="3.30.70.1730:FF:000004">
    <property type="entry name" value="Ribosome assembly factor mrt4"/>
    <property type="match status" value="1"/>
</dbReference>
<dbReference type="GO" id="GO:0005737">
    <property type="term" value="C:cytoplasm"/>
    <property type="evidence" value="ECO:0007669"/>
    <property type="project" value="UniProtKB-SubCell"/>
</dbReference>
<dbReference type="InterPro" id="IPR043164">
    <property type="entry name" value="Ribosomal_uL10-like_insert_sf"/>
</dbReference>
<dbReference type="Pfam" id="PF00466">
    <property type="entry name" value="Ribosomal_L10"/>
    <property type="match status" value="1"/>
</dbReference>
<dbReference type="GO" id="GO:0000027">
    <property type="term" value="P:ribosomal large subunit assembly"/>
    <property type="evidence" value="ECO:0007669"/>
    <property type="project" value="InterPro"/>
</dbReference>
<evidence type="ECO:0000256" key="6">
    <source>
        <dbReference type="ARBA" id="ARBA00023242"/>
    </source>
</evidence>
<dbReference type="Pfam" id="PF17777">
    <property type="entry name" value="RL10P_insert"/>
    <property type="match status" value="1"/>
</dbReference>
<reference evidence="11" key="1">
    <citation type="submission" date="2018-08" db="EMBL/GenBank/DDBJ databases">
        <authorList>
            <person name="Cornetti L."/>
        </authorList>
    </citation>
    <scope>NUCLEOTIDE SEQUENCE</scope>
    <source>
        <strain evidence="11">ZW-BAR-1</strain>
    </source>
</reference>
<evidence type="ECO:0000259" key="10">
    <source>
        <dbReference type="Pfam" id="PF17777"/>
    </source>
</evidence>
<name>A0A4Y7M1A4_9CRUS</name>
<dbReference type="PANTHER" id="PTHR45841:SF1">
    <property type="entry name" value="MRNA TURNOVER PROTEIN 4 HOMOLOG"/>
    <property type="match status" value="1"/>
</dbReference>
<evidence type="ECO:0000256" key="5">
    <source>
        <dbReference type="ARBA" id="ARBA00022553"/>
    </source>
</evidence>
<evidence type="ECO:0000256" key="1">
    <source>
        <dbReference type="ARBA" id="ARBA00004046"/>
    </source>
</evidence>
<dbReference type="SUPFAM" id="SSF160369">
    <property type="entry name" value="Ribosomal protein L10-like"/>
    <property type="match status" value="1"/>
</dbReference>
<keyword evidence="5" id="KW-0597">Phosphoprotein</keyword>
<accession>A0A4Y7M1A4</accession>
<organism evidence="11">
    <name type="scientific">Daphnia barbata</name>
    <dbReference type="NCBI Taxonomy" id="414587"/>
    <lineage>
        <taxon>Eukaryota</taxon>
        <taxon>Metazoa</taxon>
        <taxon>Ecdysozoa</taxon>
        <taxon>Arthropoda</taxon>
        <taxon>Crustacea</taxon>
        <taxon>Branchiopoda</taxon>
        <taxon>Diplostraca</taxon>
        <taxon>Cladocera</taxon>
        <taxon>Anomopoda</taxon>
        <taxon>Daphniidae</taxon>
        <taxon>Daphnia</taxon>
    </lineage>
</organism>
<evidence type="ECO:0000256" key="9">
    <source>
        <dbReference type="SAM" id="MobiDB-lite"/>
    </source>
</evidence>
<comment type="subcellular location">
    <subcellularLocation>
        <location evidence="8">Cytoplasm</location>
    </subcellularLocation>
    <subcellularLocation>
        <location evidence="8">Nucleus</location>
        <location evidence="8">Nucleolus</location>
    </subcellularLocation>
</comment>
<evidence type="ECO:0000313" key="11">
    <source>
        <dbReference type="EMBL" id="SVE74386.1"/>
    </source>
</evidence>
<dbReference type="GO" id="GO:0006364">
    <property type="term" value="P:rRNA processing"/>
    <property type="evidence" value="ECO:0007669"/>
    <property type="project" value="TreeGrafter"/>
</dbReference>
<dbReference type="EMBL" id="LR004767">
    <property type="protein sequence ID" value="SVE74386.1"/>
    <property type="molecule type" value="mRNA"/>
</dbReference>
<keyword evidence="6 8" id="KW-0539">Nucleus</keyword>
<evidence type="ECO:0000256" key="3">
    <source>
        <dbReference type="ARBA" id="ARBA00022490"/>
    </source>
</evidence>
<comment type="function">
    <text evidence="1 8">Component of the ribosome assembly machinery. Nuclear paralog of the ribosomal protein P0, it binds pre-60S subunits at an early stage of assembly in the nucleolus, and is replaced by P0 in cytoplasmic pre-60S subunits and mature 80S ribosomes.</text>
</comment>
<dbReference type="Gene3D" id="3.90.105.20">
    <property type="match status" value="1"/>
</dbReference>
<evidence type="ECO:0000256" key="8">
    <source>
        <dbReference type="RuleBase" id="RU364039"/>
    </source>
</evidence>
<dbReference type="InterPro" id="IPR043141">
    <property type="entry name" value="Ribosomal_uL10-like_sf"/>
</dbReference>
<sequence>MPRTKRFQKISLTQTKKKGLSGKQQLVEDIRSCVEKYSHLYLFSVQNMRSSKLKSIRNEWKDSRFFLGKNRVIAIALGRSKEAECRENLHEFSKRLKGQCGIVFTDKTKDEVIKYFKKHVESDYARSGNIATETVVLQPGPLEQFPFNMEPYLRQLGLPTSLQRGVVTLLKEHTVCKQGSVLTPEEARLLKLLCIHMAEFKVTIEAVWRKEDGMFEDLGCGRTTSPDDASGTESEDEDME</sequence>
<feature type="domain" description="Large ribosomal subunit protein uL10-like insertion" evidence="10">
    <location>
        <begin position="125"/>
        <end position="195"/>
    </location>
</feature>
<protein>
    <recommendedName>
        <fullName evidence="8">Ribosome assembly factor mrt4</fullName>
    </recommendedName>
</protein>
<comment type="similarity">
    <text evidence="2 8">Belongs to the universal ribosomal protein uL10 family.</text>
</comment>
<dbReference type="InterPro" id="IPR051742">
    <property type="entry name" value="Ribosome_Assembly_uL10"/>
</dbReference>
<dbReference type="InterPro" id="IPR033867">
    <property type="entry name" value="Mrt4"/>
</dbReference>
<keyword evidence="4 8" id="KW-0690">Ribosome biogenesis</keyword>
<evidence type="ECO:0000256" key="2">
    <source>
        <dbReference type="ARBA" id="ARBA00008889"/>
    </source>
</evidence>
<feature type="region of interest" description="Disordered" evidence="9">
    <location>
        <begin position="218"/>
        <end position="240"/>
    </location>
</feature>
<dbReference type="AlphaFoldDB" id="A0A4Y7M1A4"/>
<dbReference type="GO" id="GO:0030687">
    <property type="term" value="C:preribosome, large subunit precursor"/>
    <property type="evidence" value="ECO:0007669"/>
    <property type="project" value="TreeGrafter"/>
</dbReference>
<dbReference type="FunFam" id="3.90.105.20:FF:000002">
    <property type="entry name" value="Ribosome assembly factor mrt4"/>
    <property type="match status" value="1"/>
</dbReference>
<proteinExistence type="evidence at transcript level"/>
<dbReference type="PANTHER" id="PTHR45841">
    <property type="entry name" value="MRNA TURNOVER PROTEIN 4 MRTO4"/>
    <property type="match status" value="1"/>
</dbReference>
<dbReference type="GO" id="GO:0005730">
    <property type="term" value="C:nucleolus"/>
    <property type="evidence" value="ECO:0007669"/>
    <property type="project" value="UniProtKB-SubCell"/>
</dbReference>
<keyword evidence="3 8" id="KW-0963">Cytoplasm</keyword>
<dbReference type="GO" id="GO:0003723">
    <property type="term" value="F:RNA binding"/>
    <property type="evidence" value="ECO:0007669"/>
    <property type="project" value="TreeGrafter"/>
</dbReference>